<dbReference type="InterPro" id="IPR001245">
    <property type="entry name" value="Ser-Thr/Tyr_kinase_cat_dom"/>
</dbReference>
<dbReference type="EMBL" id="JAEHOE010000079">
    <property type="protein sequence ID" value="KAG2488847.1"/>
    <property type="molecule type" value="Genomic_DNA"/>
</dbReference>
<name>A0A836BU88_9CHLO</name>
<evidence type="ECO:0000256" key="4">
    <source>
        <dbReference type="ARBA" id="ARBA00022777"/>
    </source>
</evidence>
<dbReference type="PROSITE" id="PS00108">
    <property type="entry name" value="PROTEIN_KINASE_ST"/>
    <property type="match status" value="1"/>
</dbReference>
<dbReference type="Pfam" id="PF07714">
    <property type="entry name" value="PK_Tyr_Ser-Thr"/>
    <property type="match status" value="1"/>
</dbReference>
<feature type="binding site" evidence="6">
    <location>
        <position position="569"/>
    </location>
    <ligand>
        <name>ATP</name>
        <dbReference type="ChEBI" id="CHEBI:30616"/>
    </ligand>
</feature>
<dbReference type="GO" id="GO:0005524">
    <property type="term" value="F:ATP binding"/>
    <property type="evidence" value="ECO:0007669"/>
    <property type="project" value="UniProtKB-UniRule"/>
</dbReference>
<dbReference type="SUPFAM" id="SSF56112">
    <property type="entry name" value="Protein kinase-like (PK-like)"/>
    <property type="match status" value="1"/>
</dbReference>
<dbReference type="PANTHER" id="PTHR44329:SF214">
    <property type="entry name" value="PROTEIN KINASE DOMAIN-CONTAINING PROTEIN"/>
    <property type="match status" value="1"/>
</dbReference>
<feature type="region of interest" description="Disordered" evidence="7">
    <location>
        <begin position="1"/>
        <end position="102"/>
    </location>
</feature>
<dbReference type="InterPro" id="IPR011009">
    <property type="entry name" value="Kinase-like_dom_sf"/>
</dbReference>
<evidence type="ECO:0000256" key="2">
    <source>
        <dbReference type="ARBA" id="ARBA00022679"/>
    </source>
</evidence>
<evidence type="ECO:0000259" key="8">
    <source>
        <dbReference type="PROSITE" id="PS50011"/>
    </source>
</evidence>
<feature type="region of interest" description="Disordered" evidence="7">
    <location>
        <begin position="634"/>
        <end position="668"/>
    </location>
</feature>
<organism evidence="9 10">
    <name type="scientific">Edaphochlamys debaryana</name>
    <dbReference type="NCBI Taxonomy" id="47281"/>
    <lineage>
        <taxon>Eukaryota</taxon>
        <taxon>Viridiplantae</taxon>
        <taxon>Chlorophyta</taxon>
        <taxon>core chlorophytes</taxon>
        <taxon>Chlorophyceae</taxon>
        <taxon>CS clade</taxon>
        <taxon>Chlamydomonadales</taxon>
        <taxon>Chlamydomonadales incertae sedis</taxon>
        <taxon>Edaphochlamys</taxon>
    </lineage>
</organism>
<dbReference type="SUPFAM" id="SSF55781">
    <property type="entry name" value="GAF domain-like"/>
    <property type="match status" value="1"/>
</dbReference>
<keyword evidence="1" id="KW-0723">Serine/threonine-protein kinase</keyword>
<dbReference type="AlphaFoldDB" id="A0A836BU88"/>
<dbReference type="Gene3D" id="3.30.200.20">
    <property type="entry name" value="Phosphorylase Kinase, domain 1"/>
    <property type="match status" value="1"/>
</dbReference>
<feature type="compositionally biased region" description="Gly residues" evidence="7">
    <location>
        <begin position="648"/>
        <end position="662"/>
    </location>
</feature>
<evidence type="ECO:0000256" key="6">
    <source>
        <dbReference type="PROSITE-ProRule" id="PRU10141"/>
    </source>
</evidence>
<gene>
    <name evidence="9" type="ORF">HYH03_012643</name>
</gene>
<accession>A0A836BU88</accession>
<reference evidence="9" key="1">
    <citation type="journal article" date="2020" name="bioRxiv">
        <title>Comparative genomics of Chlamydomonas.</title>
        <authorList>
            <person name="Craig R.J."/>
            <person name="Hasan A.R."/>
            <person name="Ness R.W."/>
            <person name="Keightley P.D."/>
        </authorList>
    </citation>
    <scope>NUCLEOTIDE SEQUENCE</scope>
    <source>
        <strain evidence="9">CCAP 11/70</strain>
    </source>
</reference>
<dbReference type="PANTHER" id="PTHR44329">
    <property type="entry name" value="SERINE/THREONINE-PROTEIN KINASE TNNI3K-RELATED"/>
    <property type="match status" value="1"/>
</dbReference>
<keyword evidence="4" id="KW-0418">Kinase</keyword>
<dbReference type="PROSITE" id="PS00107">
    <property type="entry name" value="PROTEIN_KINASE_ATP"/>
    <property type="match status" value="1"/>
</dbReference>
<keyword evidence="3 6" id="KW-0547">Nucleotide-binding</keyword>
<feature type="compositionally biased region" description="Low complexity" evidence="7">
    <location>
        <begin position="62"/>
        <end position="75"/>
    </location>
</feature>
<evidence type="ECO:0000256" key="7">
    <source>
        <dbReference type="SAM" id="MobiDB-lite"/>
    </source>
</evidence>
<dbReference type="InterPro" id="IPR000719">
    <property type="entry name" value="Prot_kinase_dom"/>
</dbReference>
<dbReference type="Proteomes" id="UP000612055">
    <property type="component" value="Unassembled WGS sequence"/>
</dbReference>
<dbReference type="SMART" id="SM00220">
    <property type="entry name" value="S_TKc"/>
    <property type="match status" value="1"/>
</dbReference>
<evidence type="ECO:0000256" key="3">
    <source>
        <dbReference type="ARBA" id="ARBA00022741"/>
    </source>
</evidence>
<dbReference type="InterPro" id="IPR008271">
    <property type="entry name" value="Ser/Thr_kinase_AS"/>
</dbReference>
<feature type="domain" description="Protein kinase" evidence="8">
    <location>
        <begin position="542"/>
        <end position="872"/>
    </location>
</feature>
<dbReference type="InterPro" id="IPR051681">
    <property type="entry name" value="Ser/Thr_Kinases-Pseudokinases"/>
</dbReference>
<dbReference type="GO" id="GO:0004674">
    <property type="term" value="F:protein serine/threonine kinase activity"/>
    <property type="evidence" value="ECO:0007669"/>
    <property type="project" value="TreeGrafter"/>
</dbReference>
<evidence type="ECO:0000313" key="10">
    <source>
        <dbReference type="Proteomes" id="UP000612055"/>
    </source>
</evidence>
<comment type="caution">
    <text evidence="9">The sequence shown here is derived from an EMBL/GenBank/DDBJ whole genome shotgun (WGS) entry which is preliminary data.</text>
</comment>
<sequence length="913" mass="98835">MGCLQSKPAAPATPASPVSVGAPPEPRPTVVAPAAPAAAGSIKEAEPQPSGAHSNGAGLAIDAGAGSAPAPSSRGDSGGKDSGQGVTTPPDKPPVSAAGRKVTTNKHTFAAVDKGTQLIESLSAIEGTAVEKVEAFTSLLVGESYVQFASISVVSEDEQVFMVLTASGVGSDFLPKHYLLNVASSHWSVQRVVSEGTACFWAAGEHNANELPEDWKCLFKMQKLKSFLAVPIKVGAQLVGVLNVALVIEVDEQKHWWGLQLRLLAAVLAQHFHDAHLRSKVSWLQSIAKQETVEQLSMATLKGLTDIFDALQDLSFYIALVLPGRPCAIMFSLSREMVEAVGERRSPDYKEHVDMHGFVTNETLLENALATGQVMKVANMRRYLRLYKTGADVAILYKSEGRSPASVMVLPLVAPDAARIGGLYAISRTATDFGMVRREVMDLVKLMVPTLQQKLYSELNRKLIEVSESCKFESLSATGANAKDELGTSDSATLESTKDLVLGTRPEKDAFIAELQEQIRRQLAKVYRGHPDPGPNNMLEDLEVYDELGRGGYGTVYRAIYKGQLAAVKVVCDRDVDNGSLNGALELALLTSISHPNIIQGGRELALLTSISHPNIIQIHTYYADVPLNSIKFVRGHNNPTSQKEGEGQGPGQGGPGGQGKDGSGKLNRPSEQNCQVLVMDFCDMGSLADVLNTSLLRHHAGKVAMPAILHCLLEVASALHYLHSIGIVHYDLKPENVLLKSSTIDSRGFNCKVADFGLSNIVSDNSYFNKHAEGTITHLAPEAMQPNGKLTKAVDVYAFGIMMWELYTGLRPYTGYRTIDVAVKVSKEGLRPEFPSSTHNSFKELAQKCWQGDRRLRPTFRQVMDRIHEMLKDAELMGRESLLTLSSSAARLPVYPDYLQDAADGEFPLHIL</sequence>
<dbReference type="Gene3D" id="3.30.450.40">
    <property type="match status" value="1"/>
</dbReference>
<dbReference type="InterPro" id="IPR017441">
    <property type="entry name" value="Protein_kinase_ATP_BS"/>
</dbReference>
<keyword evidence="10" id="KW-1185">Reference proteome</keyword>
<dbReference type="InterPro" id="IPR029016">
    <property type="entry name" value="GAF-like_dom_sf"/>
</dbReference>
<dbReference type="PROSITE" id="PS50011">
    <property type="entry name" value="PROTEIN_KINASE_DOM"/>
    <property type="match status" value="1"/>
</dbReference>
<keyword evidence="2" id="KW-0808">Transferase</keyword>
<evidence type="ECO:0000256" key="1">
    <source>
        <dbReference type="ARBA" id="ARBA00022527"/>
    </source>
</evidence>
<evidence type="ECO:0000313" key="9">
    <source>
        <dbReference type="EMBL" id="KAG2488847.1"/>
    </source>
</evidence>
<feature type="compositionally biased region" description="Low complexity" evidence="7">
    <location>
        <begin position="8"/>
        <end position="39"/>
    </location>
</feature>
<evidence type="ECO:0000256" key="5">
    <source>
        <dbReference type="ARBA" id="ARBA00022840"/>
    </source>
</evidence>
<proteinExistence type="predicted"/>
<dbReference type="OrthoDB" id="525276at2759"/>
<dbReference type="Gene3D" id="1.10.510.10">
    <property type="entry name" value="Transferase(Phosphotransferase) domain 1"/>
    <property type="match status" value="1"/>
</dbReference>
<keyword evidence="5 6" id="KW-0067">ATP-binding</keyword>
<protein>
    <recommendedName>
        <fullName evidence="8">Protein kinase domain-containing protein</fullName>
    </recommendedName>
</protein>